<proteinExistence type="predicted"/>
<gene>
    <name evidence="3" type="ORF">PA7_30610</name>
</gene>
<evidence type="ECO:0000259" key="2">
    <source>
        <dbReference type="Pfam" id="PF01494"/>
    </source>
</evidence>
<dbReference type="SUPFAM" id="SSF51905">
    <property type="entry name" value="FAD/NAD(P)-binding domain"/>
    <property type="match status" value="1"/>
</dbReference>
<dbReference type="AlphaFoldDB" id="A0A511D6I7"/>
<feature type="region of interest" description="Disordered" evidence="1">
    <location>
        <begin position="80"/>
        <end position="119"/>
    </location>
</feature>
<dbReference type="Pfam" id="PF01494">
    <property type="entry name" value="FAD_binding_3"/>
    <property type="match status" value="1"/>
</dbReference>
<evidence type="ECO:0000256" key="1">
    <source>
        <dbReference type="SAM" id="MobiDB-lite"/>
    </source>
</evidence>
<sequence>MIVSTPLEEQIAEAAGDRLRVLVVGAGVAGIMLCQLLRRHGLHPVLVEHAAPGTDPGYMLALMPMVDPVIEQLGVGQRYRERSTAAPVPRPRAHRARASRGLDGRSPRAVRRLPRDQPR</sequence>
<dbReference type="InterPro" id="IPR002938">
    <property type="entry name" value="FAD-bd"/>
</dbReference>
<accession>A0A511D6I7</accession>
<comment type="caution">
    <text evidence="3">The sequence shown here is derived from an EMBL/GenBank/DDBJ whole genome shotgun (WGS) entry which is preliminary data.</text>
</comment>
<dbReference type="OrthoDB" id="4293235at2"/>
<dbReference type="Gene3D" id="3.50.50.60">
    <property type="entry name" value="FAD/NAD(P)-binding domain"/>
    <property type="match status" value="1"/>
</dbReference>
<dbReference type="EMBL" id="BJVI01000033">
    <property type="protein sequence ID" value="GEL19224.1"/>
    <property type="molecule type" value="Genomic_DNA"/>
</dbReference>
<evidence type="ECO:0000313" key="4">
    <source>
        <dbReference type="Proteomes" id="UP000321328"/>
    </source>
</evidence>
<evidence type="ECO:0000313" key="3">
    <source>
        <dbReference type="EMBL" id="GEL19224.1"/>
    </source>
</evidence>
<dbReference type="GO" id="GO:0071949">
    <property type="term" value="F:FAD binding"/>
    <property type="evidence" value="ECO:0007669"/>
    <property type="project" value="InterPro"/>
</dbReference>
<keyword evidence="4" id="KW-1185">Reference proteome</keyword>
<dbReference type="InterPro" id="IPR036188">
    <property type="entry name" value="FAD/NAD-bd_sf"/>
</dbReference>
<dbReference type="RefSeq" id="WP_161631733.1">
    <property type="nucleotide sequence ID" value="NZ_AUII01000028.1"/>
</dbReference>
<dbReference type="Proteomes" id="UP000321328">
    <property type="component" value="Unassembled WGS sequence"/>
</dbReference>
<protein>
    <recommendedName>
        <fullName evidence="2">FAD-binding domain-containing protein</fullName>
    </recommendedName>
</protein>
<name>A0A511D6I7_9PSEU</name>
<reference evidence="3 4" key="1">
    <citation type="submission" date="2019-07" db="EMBL/GenBank/DDBJ databases">
        <title>Whole genome shotgun sequence of Pseudonocardia asaccharolytica NBRC 16224.</title>
        <authorList>
            <person name="Hosoyama A."/>
            <person name="Uohara A."/>
            <person name="Ohji S."/>
            <person name="Ichikawa N."/>
        </authorList>
    </citation>
    <scope>NUCLEOTIDE SEQUENCE [LARGE SCALE GENOMIC DNA]</scope>
    <source>
        <strain evidence="3 4">NBRC 16224</strain>
    </source>
</reference>
<feature type="domain" description="FAD-binding" evidence="2">
    <location>
        <begin position="19"/>
        <end position="113"/>
    </location>
</feature>
<organism evidence="3 4">
    <name type="scientific">Pseudonocardia asaccharolytica DSM 44247 = NBRC 16224</name>
    <dbReference type="NCBI Taxonomy" id="1123024"/>
    <lineage>
        <taxon>Bacteria</taxon>
        <taxon>Bacillati</taxon>
        <taxon>Actinomycetota</taxon>
        <taxon>Actinomycetes</taxon>
        <taxon>Pseudonocardiales</taxon>
        <taxon>Pseudonocardiaceae</taxon>
        <taxon>Pseudonocardia</taxon>
    </lineage>
</organism>
<dbReference type="STRING" id="1123024.GCA_000423625_04237"/>